<dbReference type="Proteomes" id="UP000091857">
    <property type="component" value="Chromosome 4"/>
</dbReference>
<keyword evidence="2" id="KW-1185">Reference proteome</keyword>
<gene>
    <name evidence="1" type="ORF">MANES_04G075172v8</name>
</gene>
<protein>
    <submittedName>
        <fullName evidence="1">Uncharacterized protein</fullName>
    </submittedName>
</protein>
<organism evidence="1 2">
    <name type="scientific">Manihot esculenta</name>
    <name type="common">Cassava</name>
    <name type="synonym">Jatropha manihot</name>
    <dbReference type="NCBI Taxonomy" id="3983"/>
    <lineage>
        <taxon>Eukaryota</taxon>
        <taxon>Viridiplantae</taxon>
        <taxon>Streptophyta</taxon>
        <taxon>Embryophyta</taxon>
        <taxon>Tracheophyta</taxon>
        <taxon>Spermatophyta</taxon>
        <taxon>Magnoliopsida</taxon>
        <taxon>eudicotyledons</taxon>
        <taxon>Gunneridae</taxon>
        <taxon>Pentapetalae</taxon>
        <taxon>rosids</taxon>
        <taxon>fabids</taxon>
        <taxon>Malpighiales</taxon>
        <taxon>Euphorbiaceae</taxon>
        <taxon>Crotonoideae</taxon>
        <taxon>Manihoteae</taxon>
        <taxon>Manihot</taxon>
    </lineage>
</organism>
<proteinExistence type="predicted"/>
<accession>A0ACB7HTG6</accession>
<sequence>MVIICCHLCVYVQSNLYFDCHAALPVLYVGKILIMKRISVFQSKIEAMLMINQMSYLITTLSWIKHPLQGGQNKTQLFYEGIQQFGTDLSMIQQLFPGQTRHQIKLKFKETQHALRLSEALSSRTKDNIVLSIRHDELCKPIISPAPSTHSKRWEHKCTSVRQLWLILGFVLQQLTIFKLFAINVAFKCCCDLSFSCRSFIL</sequence>
<comment type="caution">
    <text evidence="1">The sequence shown here is derived from an EMBL/GenBank/DDBJ whole genome shotgun (WGS) entry which is preliminary data.</text>
</comment>
<evidence type="ECO:0000313" key="1">
    <source>
        <dbReference type="EMBL" id="KAG8655927.1"/>
    </source>
</evidence>
<reference evidence="2" key="1">
    <citation type="journal article" date="2016" name="Nat. Biotechnol.">
        <title>Sequencing wild and cultivated cassava and related species reveals extensive interspecific hybridization and genetic diversity.</title>
        <authorList>
            <person name="Bredeson J.V."/>
            <person name="Lyons J.B."/>
            <person name="Prochnik S.E."/>
            <person name="Wu G.A."/>
            <person name="Ha C.M."/>
            <person name="Edsinger-Gonzales E."/>
            <person name="Grimwood J."/>
            <person name="Schmutz J."/>
            <person name="Rabbi I.Y."/>
            <person name="Egesi C."/>
            <person name="Nauluvula P."/>
            <person name="Lebot V."/>
            <person name="Ndunguru J."/>
            <person name="Mkamilo G."/>
            <person name="Bart R.S."/>
            <person name="Setter T.L."/>
            <person name="Gleadow R.M."/>
            <person name="Kulakow P."/>
            <person name="Ferguson M.E."/>
            <person name="Rounsley S."/>
            <person name="Rokhsar D.S."/>
        </authorList>
    </citation>
    <scope>NUCLEOTIDE SEQUENCE [LARGE SCALE GENOMIC DNA]</scope>
    <source>
        <strain evidence="2">cv. AM560-2</strain>
    </source>
</reference>
<evidence type="ECO:0000313" key="2">
    <source>
        <dbReference type="Proteomes" id="UP000091857"/>
    </source>
</evidence>
<dbReference type="EMBL" id="CM004390">
    <property type="protein sequence ID" value="KAG8655927.1"/>
    <property type="molecule type" value="Genomic_DNA"/>
</dbReference>
<name>A0ACB7HTG6_MANES</name>